<dbReference type="GO" id="GO:0016491">
    <property type="term" value="F:oxidoreductase activity"/>
    <property type="evidence" value="ECO:0007669"/>
    <property type="project" value="UniProtKB-KW"/>
</dbReference>
<protein>
    <submittedName>
        <fullName evidence="3">Short chain dehydrogenase/reductase family oxidoreductase</fullName>
    </submittedName>
</protein>
<dbReference type="Gene3D" id="3.40.50.720">
    <property type="entry name" value="NAD(P)-binding Rossmann-like Domain"/>
    <property type="match status" value="1"/>
</dbReference>
<proteinExistence type="inferred from homology"/>
<dbReference type="Pfam" id="PF13561">
    <property type="entry name" value="adh_short_C2"/>
    <property type="match status" value="1"/>
</dbReference>
<evidence type="ECO:0000256" key="1">
    <source>
        <dbReference type="ARBA" id="ARBA00006484"/>
    </source>
</evidence>
<reference evidence="4" key="2">
    <citation type="submission" date="2016-02" db="EMBL/GenBank/DDBJ databases">
        <title>Genome sequencing of Aspergillus luchuensis NBRC 4314.</title>
        <authorList>
            <person name="Yamada O."/>
        </authorList>
    </citation>
    <scope>NUCLEOTIDE SEQUENCE [LARGE SCALE GENOMIC DNA]</scope>
    <source>
        <strain evidence="4">RIB 2604</strain>
    </source>
</reference>
<dbReference type="PRINTS" id="PR00081">
    <property type="entry name" value="GDHRDH"/>
</dbReference>
<evidence type="ECO:0000313" key="3">
    <source>
        <dbReference type="EMBL" id="GAT19228.1"/>
    </source>
</evidence>
<comment type="caution">
    <text evidence="3">The sequence shown here is derived from an EMBL/GenBank/DDBJ whole genome shotgun (WGS) entry which is preliminary data.</text>
</comment>
<dbReference type="AlphaFoldDB" id="A0A146EYU5"/>
<dbReference type="InterPro" id="IPR036291">
    <property type="entry name" value="NAD(P)-bd_dom_sf"/>
</dbReference>
<dbReference type="Pfam" id="PF00106">
    <property type="entry name" value="adh_short"/>
    <property type="match status" value="1"/>
</dbReference>
<gene>
    <name evidence="3" type="ORF">RIB2604_00401610</name>
</gene>
<sequence length="242" mass="26420">MACKVSGTAFITGGGNGIGKTTAFTLAQNGIEALSLLDVNEVLLQRTKNELATSHPNVAVELTVGDVSKEACVDEAVRRTVERFGRIDISVHCAGIVGQPTATHELTAAEWQRVIDINQTGVLLCQKAVIRQMLTQEYVSLVHLRGRRPAKRLADRADAKAYIQQEIRINAICPGYTDTDLIRTYWDAGFMEPDSQRVAIGRRAQPEEIADALLFLASPMSSYMHWINTIADGLLNGGIKSN</sequence>
<organism evidence="3 4">
    <name type="scientific">Aspergillus kawachii</name>
    <name type="common">White koji mold</name>
    <name type="synonym">Aspergillus awamori var. kawachi</name>
    <dbReference type="NCBI Taxonomy" id="1069201"/>
    <lineage>
        <taxon>Eukaryota</taxon>
        <taxon>Fungi</taxon>
        <taxon>Dikarya</taxon>
        <taxon>Ascomycota</taxon>
        <taxon>Pezizomycotina</taxon>
        <taxon>Eurotiomycetes</taxon>
        <taxon>Eurotiomycetidae</taxon>
        <taxon>Eurotiales</taxon>
        <taxon>Aspergillaceae</taxon>
        <taxon>Aspergillus</taxon>
        <taxon>Aspergillus subgen. Circumdati</taxon>
    </lineage>
</organism>
<comment type="similarity">
    <text evidence="1">Belongs to the short-chain dehydrogenases/reductases (SDR) family.</text>
</comment>
<dbReference type="CDD" id="cd05233">
    <property type="entry name" value="SDR_c"/>
    <property type="match status" value="1"/>
</dbReference>
<evidence type="ECO:0000256" key="2">
    <source>
        <dbReference type="ARBA" id="ARBA00023002"/>
    </source>
</evidence>
<name>A0A146EYU5_ASPKA</name>
<dbReference type="InterPro" id="IPR002347">
    <property type="entry name" value="SDR_fam"/>
</dbReference>
<dbReference type="Proteomes" id="UP000075230">
    <property type="component" value="Unassembled WGS sequence"/>
</dbReference>
<dbReference type="PANTHER" id="PTHR24321">
    <property type="entry name" value="DEHYDROGENASES, SHORT CHAIN"/>
    <property type="match status" value="1"/>
</dbReference>
<reference evidence="3 4" key="1">
    <citation type="journal article" date="2016" name="DNA Res.">
        <title>Genome sequence of Aspergillus luchuensis NBRC 4314.</title>
        <authorList>
            <person name="Yamada O."/>
            <person name="Machida M."/>
            <person name="Hosoyama A."/>
            <person name="Goto M."/>
            <person name="Takahashi T."/>
            <person name="Futagami T."/>
            <person name="Yamagata Y."/>
            <person name="Takeuchi M."/>
            <person name="Kobayashi T."/>
            <person name="Koike H."/>
            <person name="Abe K."/>
            <person name="Asai K."/>
            <person name="Arita M."/>
            <person name="Fujita N."/>
            <person name="Fukuda K."/>
            <person name="Higa K."/>
            <person name="Horikawa H."/>
            <person name="Ishikawa T."/>
            <person name="Jinno K."/>
            <person name="Kato Y."/>
            <person name="Kirimura K."/>
            <person name="Mizutani O."/>
            <person name="Nakasone K."/>
            <person name="Sano M."/>
            <person name="Shiraishi Y."/>
            <person name="Tsukahara M."/>
            <person name="Gomi K."/>
        </authorList>
    </citation>
    <scope>NUCLEOTIDE SEQUENCE [LARGE SCALE GENOMIC DNA]</scope>
    <source>
        <strain evidence="3 4">RIB 2604</strain>
    </source>
</reference>
<dbReference type="VEuPathDB" id="FungiDB:ASPFODRAFT_209163"/>
<dbReference type="PANTHER" id="PTHR24321:SF12">
    <property type="entry name" value="SHORT-CHAIN DEHYDROGENASE_REDUCTASE FAMILY, PUTATIVE (AFU_ORTHOLOGUE AFUA_5G14340)-RELATED"/>
    <property type="match status" value="1"/>
</dbReference>
<accession>A0A146EYU5</accession>
<dbReference type="SUPFAM" id="SSF51735">
    <property type="entry name" value="NAD(P)-binding Rossmann-fold domains"/>
    <property type="match status" value="1"/>
</dbReference>
<dbReference type="EMBL" id="BCWF01000004">
    <property type="protein sequence ID" value="GAT19228.1"/>
    <property type="molecule type" value="Genomic_DNA"/>
</dbReference>
<evidence type="ECO:0000313" key="4">
    <source>
        <dbReference type="Proteomes" id="UP000075230"/>
    </source>
</evidence>
<keyword evidence="2" id="KW-0560">Oxidoreductase</keyword>